<sequence>MALEVVVRTRRAGRARASAVCLTLAVLCFAVLCVSLALGDVTIPVFDVVATLFGGGDAGAGYIVTELRLPRGLVAVLAGAAFGLSGAIFQSLTRNSLASPDIIGITAGASAAAVVALLVFNVRGAGVSLAALAGALGSAAVIYAVAWRGGVSGYRFVLSGVAMAAMLTSVVSYCLTRVEVHLARDALAWLTGSLNAKSWDTATTLGIGVAILAPAALVAGRWLTALQVGDDLARVQGVHVERARLGLLAVAVALAAVATAAVGPVAFVAFVAGPIARRLAGGGGPGLVPAALVGALVMTAADVVGQHAIAGTQFPVGVVTAIIGGPYLLWLLVITNRVGRGD</sequence>
<organism evidence="9 10">
    <name type="scientific">Actinophytocola xinjiangensis</name>
    <dbReference type="NCBI Taxonomy" id="485602"/>
    <lineage>
        <taxon>Bacteria</taxon>
        <taxon>Bacillati</taxon>
        <taxon>Actinomycetota</taxon>
        <taxon>Actinomycetes</taxon>
        <taxon>Pseudonocardiales</taxon>
        <taxon>Pseudonocardiaceae</taxon>
    </lineage>
</organism>
<keyword evidence="5 8" id="KW-0812">Transmembrane</keyword>
<feature type="transmembrane region" description="Helical" evidence="8">
    <location>
        <begin position="45"/>
        <end position="65"/>
    </location>
</feature>
<feature type="transmembrane region" description="Helical" evidence="8">
    <location>
        <begin position="72"/>
        <end position="90"/>
    </location>
</feature>
<evidence type="ECO:0000256" key="4">
    <source>
        <dbReference type="ARBA" id="ARBA00022475"/>
    </source>
</evidence>
<evidence type="ECO:0000256" key="8">
    <source>
        <dbReference type="SAM" id="Phobius"/>
    </source>
</evidence>
<dbReference type="InterPro" id="IPR000522">
    <property type="entry name" value="ABC_transptr_permease_BtuC"/>
</dbReference>
<dbReference type="Proteomes" id="UP000185696">
    <property type="component" value="Unassembled WGS sequence"/>
</dbReference>
<evidence type="ECO:0000256" key="5">
    <source>
        <dbReference type="ARBA" id="ARBA00022692"/>
    </source>
</evidence>
<feature type="transmembrane region" description="Helical" evidence="8">
    <location>
        <begin position="313"/>
        <end position="334"/>
    </location>
</feature>
<proteinExistence type="inferred from homology"/>
<keyword evidence="7 8" id="KW-0472">Membrane</keyword>
<dbReference type="AlphaFoldDB" id="A0A7Z0WJM7"/>
<feature type="transmembrane region" description="Helical" evidence="8">
    <location>
        <begin position="102"/>
        <end position="120"/>
    </location>
</feature>
<feature type="transmembrane region" description="Helical" evidence="8">
    <location>
        <begin position="20"/>
        <end position="39"/>
    </location>
</feature>
<keyword evidence="4" id="KW-1003">Cell membrane</keyword>
<dbReference type="InterPro" id="IPR037294">
    <property type="entry name" value="ABC_BtuC-like"/>
</dbReference>
<evidence type="ECO:0000256" key="7">
    <source>
        <dbReference type="ARBA" id="ARBA00023136"/>
    </source>
</evidence>
<dbReference type="OrthoDB" id="4455417at2"/>
<comment type="caution">
    <text evidence="9">The sequence shown here is derived from an EMBL/GenBank/DDBJ whole genome shotgun (WGS) entry which is preliminary data.</text>
</comment>
<reference evidence="9 10" key="1">
    <citation type="submission" date="2016-12" db="EMBL/GenBank/DDBJ databases">
        <title>The draft genome sequence of Actinophytocola xinjiangensis.</title>
        <authorList>
            <person name="Wang W."/>
            <person name="Yuan L."/>
        </authorList>
    </citation>
    <scope>NUCLEOTIDE SEQUENCE [LARGE SCALE GENOMIC DNA]</scope>
    <source>
        <strain evidence="9 10">CGMCC 4.4663</strain>
    </source>
</reference>
<dbReference type="GO" id="GO:0005886">
    <property type="term" value="C:plasma membrane"/>
    <property type="evidence" value="ECO:0007669"/>
    <property type="project" value="UniProtKB-SubCell"/>
</dbReference>
<protein>
    <submittedName>
        <fullName evidence="9">Iron ABC transporter</fullName>
    </submittedName>
</protein>
<feature type="transmembrane region" description="Helical" evidence="8">
    <location>
        <begin position="279"/>
        <end position="301"/>
    </location>
</feature>
<keyword evidence="6 8" id="KW-1133">Transmembrane helix</keyword>
<dbReference type="Pfam" id="PF01032">
    <property type="entry name" value="FecCD"/>
    <property type="match status" value="1"/>
</dbReference>
<comment type="subcellular location">
    <subcellularLocation>
        <location evidence="1">Cell membrane</location>
        <topology evidence="1">Multi-pass membrane protein</topology>
    </subcellularLocation>
</comment>
<gene>
    <name evidence="9" type="ORF">BLA60_31025</name>
</gene>
<dbReference type="PANTHER" id="PTHR30472:SF24">
    <property type="entry name" value="FERRIC ENTEROBACTIN TRANSPORT SYSTEM PERMEASE PROTEIN FEPG"/>
    <property type="match status" value="1"/>
</dbReference>
<dbReference type="EMBL" id="MSIF01000020">
    <property type="protein sequence ID" value="OLF06694.1"/>
    <property type="molecule type" value="Genomic_DNA"/>
</dbReference>
<dbReference type="GO" id="GO:0022857">
    <property type="term" value="F:transmembrane transporter activity"/>
    <property type="evidence" value="ECO:0007669"/>
    <property type="project" value="InterPro"/>
</dbReference>
<evidence type="ECO:0000256" key="2">
    <source>
        <dbReference type="ARBA" id="ARBA00007935"/>
    </source>
</evidence>
<dbReference type="PANTHER" id="PTHR30472">
    <property type="entry name" value="FERRIC ENTEROBACTIN TRANSPORT SYSTEM PERMEASE PROTEIN"/>
    <property type="match status" value="1"/>
</dbReference>
<evidence type="ECO:0000256" key="3">
    <source>
        <dbReference type="ARBA" id="ARBA00022448"/>
    </source>
</evidence>
<dbReference type="SUPFAM" id="SSF81345">
    <property type="entry name" value="ABC transporter involved in vitamin B12 uptake, BtuC"/>
    <property type="match status" value="1"/>
</dbReference>
<feature type="transmembrane region" description="Helical" evidence="8">
    <location>
        <begin position="153"/>
        <end position="175"/>
    </location>
</feature>
<dbReference type="Gene3D" id="1.10.3470.10">
    <property type="entry name" value="ABC transporter involved in vitamin B12 uptake, BtuC"/>
    <property type="match status" value="1"/>
</dbReference>
<feature type="transmembrane region" description="Helical" evidence="8">
    <location>
        <begin position="245"/>
        <end position="272"/>
    </location>
</feature>
<evidence type="ECO:0000313" key="10">
    <source>
        <dbReference type="Proteomes" id="UP000185696"/>
    </source>
</evidence>
<keyword evidence="3" id="KW-0813">Transport</keyword>
<evidence type="ECO:0000256" key="1">
    <source>
        <dbReference type="ARBA" id="ARBA00004651"/>
    </source>
</evidence>
<keyword evidence="10" id="KW-1185">Reference proteome</keyword>
<dbReference type="GO" id="GO:0033214">
    <property type="term" value="P:siderophore-iron import into cell"/>
    <property type="evidence" value="ECO:0007669"/>
    <property type="project" value="TreeGrafter"/>
</dbReference>
<name>A0A7Z0WJM7_9PSEU</name>
<dbReference type="RefSeq" id="WP_075136576.1">
    <property type="nucleotide sequence ID" value="NZ_MSIF01000020.1"/>
</dbReference>
<accession>A0A7Z0WJM7</accession>
<evidence type="ECO:0000313" key="9">
    <source>
        <dbReference type="EMBL" id="OLF06694.1"/>
    </source>
</evidence>
<comment type="similarity">
    <text evidence="2">Belongs to the binding-protein-dependent transport system permease family. FecCD subfamily.</text>
</comment>
<feature type="transmembrane region" description="Helical" evidence="8">
    <location>
        <begin position="127"/>
        <end position="147"/>
    </location>
</feature>
<dbReference type="CDD" id="cd06550">
    <property type="entry name" value="TM_ABC_iron-siderophores_like"/>
    <property type="match status" value="1"/>
</dbReference>
<feature type="transmembrane region" description="Helical" evidence="8">
    <location>
        <begin position="205"/>
        <end position="225"/>
    </location>
</feature>
<evidence type="ECO:0000256" key="6">
    <source>
        <dbReference type="ARBA" id="ARBA00022989"/>
    </source>
</evidence>